<dbReference type="RefSeq" id="WP_208860490.1">
    <property type="nucleotide sequence ID" value="NZ_FOSK01000010.1"/>
</dbReference>
<comment type="caution">
    <text evidence="2">The sequence shown here is derived from an EMBL/GenBank/DDBJ whole genome shotgun (WGS) entry which is preliminary data.</text>
</comment>
<reference evidence="2 3" key="1">
    <citation type="submission" date="2016-10" db="EMBL/GenBank/DDBJ databases">
        <authorList>
            <person name="Varghese N."/>
            <person name="Submissions S."/>
        </authorList>
    </citation>
    <scope>NUCLEOTIDE SEQUENCE [LARGE SCALE GENOMIC DNA]</scope>
    <source>
        <strain evidence="2 3">DSM 16392</strain>
    </source>
</reference>
<evidence type="ECO:0008006" key="4">
    <source>
        <dbReference type="Google" id="ProtNLM"/>
    </source>
</evidence>
<organism evidence="2 3">
    <name type="scientific">Pseudovibrio ascidiaceicola</name>
    <dbReference type="NCBI Taxonomy" id="285279"/>
    <lineage>
        <taxon>Bacteria</taxon>
        <taxon>Pseudomonadati</taxon>
        <taxon>Pseudomonadota</taxon>
        <taxon>Alphaproteobacteria</taxon>
        <taxon>Hyphomicrobiales</taxon>
        <taxon>Stappiaceae</taxon>
        <taxon>Pseudovibrio</taxon>
    </lineage>
</organism>
<name>A0A1I4CXQ2_9HYPH</name>
<evidence type="ECO:0000256" key="1">
    <source>
        <dbReference type="SAM" id="Coils"/>
    </source>
</evidence>
<feature type="coiled-coil region" evidence="1">
    <location>
        <begin position="185"/>
        <end position="229"/>
    </location>
</feature>
<evidence type="ECO:0000313" key="3">
    <source>
        <dbReference type="Proteomes" id="UP000199598"/>
    </source>
</evidence>
<dbReference type="PROSITE" id="PS51257">
    <property type="entry name" value="PROKAR_LIPOPROTEIN"/>
    <property type="match status" value="1"/>
</dbReference>
<keyword evidence="1" id="KW-0175">Coiled coil</keyword>
<keyword evidence="3" id="KW-1185">Reference proteome</keyword>
<dbReference type="EMBL" id="FOSK01000010">
    <property type="protein sequence ID" value="SFK86032.1"/>
    <property type="molecule type" value="Genomic_DNA"/>
</dbReference>
<proteinExistence type="predicted"/>
<gene>
    <name evidence="2" type="ORF">SAMN04488518_110114</name>
</gene>
<accession>A0A1I4CXQ2</accession>
<sequence>MMSKPGTSVPGFFVSACFENAKNPVFLGDDFFTKHMPSNFLKDKTPLVIAEFQLLSVKDSREGLMPKALKKYKNVKEFLSGVPAFKKEMEKKHKLPAKDIVQYGKLTSDKNAIEKKYLSLVEDEPKLRKISGDIERAEKAVKGLSKAQDEYIKAHDAVDKISTGMKKLEASVSGDKKQLQGNDKYQQLRQHLDAANNSYAAAEKKIAQRAALQKQFEQLLDVYDKEKDKIAKSYGVTLTTDAKSLIVLMGKSAEYSMIIG</sequence>
<protein>
    <recommendedName>
        <fullName evidence="4">Chromosome partition protein Smc</fullName>
    </recommendedName>
</protein>
<evidence type="ECO:0000313" key="2">
    <source>
        <dbReference type="EMBL" id="SFK86032.1"/>
    </source>
</evidence>
<dbReference type="Proteomes" id="UP000199598">
    <property type="component" value="Unassembled WGS sequence"/>
</dbReference>